<accession>A0A1H3KEC1</accession>
<reference evidence="8" key="1">
    <citation type="submission" date="2016-10" db="EMBL/GenBank/DDBJ databases">
        <authorList>
            <person name="Varghese N."/>
            <person name="Submissions S."/>
        </authorList>
    </citation>
    <scope>NUCLEOTIDE SEQUENCE [LARGE SCALE GENOMIC DNA]</scope>
    <source>
        <strain evidence="8">CGMCC 1.10118</strain>
    </source>
</reference>
<keyword evidence="8" id="KW-1185">Reference proteome</keyword>
<dbReference type="SUPFAM" id="SSF53448">
    <property type="entry name" value="Nucleotide-diphospho-sugar transferases"/>
    <property type="match status" value="1"/>
</dbReference>
<comment type="function">
    <text evidence="5">Guanylyltransferase that catalyzes the activation of (2S)-2-phospholactate (2-PL) as (2S)-lactyl-2-diphospho-5'-guanosine, via the condensation of 2-PL with GTP. It is involved in the biosynthesis of coenzyme F420, a hydride carrier cofactor.</text>
</comment>
<dbReference type="RefSeq" id="WP_089769603.1">
    <property type="nucleotide sequence ID" value="NZ_FNPB01000019.1"/>
</dbReference>
<keyword evidence="2 5" id="KW-0548">Nucleotidyltransferase</keyword>
<dbReference type="UniPathway" id="UPA00071"/>
<evidence type="ECO:0000256" key="6">
    <source>
        <dbReference type="SAM" id="MobiDB-lite"/>
    </source>
</evidence>
<evidence type="ECO:0000256" key="5">
    <source>
        <dbReference type="HAMAP-Rule" id="MF_02114"/>
    </source>
</evidence>
<evidence type="ECO:0000256" key="3">
    <source>
        <dbReference type="ARBA" id="ARBA00022741"/>
    </source>
</evidence>
<evidence type="ECO:0000313" key="8">
    <source>
        <dbReference type="Proteomes" id="UP000199170"/>
    </source>
</evidence>
<name>A0A1H3KEC1_9EURY</name>
<keyword evidence="4 5" id="KW-0342">GTP-binding</keyword>
<evidence type="ECO:0000313" key="7">
    <source>
        <dbReference type="EMBL" id="SDY50541.1"/>
    </source>
</evidence>
<comment type="catalytic activity">
    <reaction evidence="5">
        <text>(2S)-2-phospholactate + GTP + H(+) = (2S)-lactyl-2-diphospho-5'-guanosine + diphosphate</text>
        <dbReference type="Rhea" id="RHEA:63424"/>
        <dbReference type="ChEBI" id="CHEBI:15378"/>
        <dbReference type="ChEBI" id="CHEBI:33019"/>
        <dbReference type="ChEBI" id="CHEBI:37565"/>
        <dbReference type="ChEBI" id="CHEBI:59435"/>
        <dbReference type="ChEBI" id="CHEBI:59906"/>
        <dbReference type="EC" id="2.7.7.68"/>
    </reaction>
</comment>
<dbReference type="NCBIfam" id="TIGR03552">
    <property type="entry name" value="F420_cofC"/>
    <property type="match status" value="1"/>
</dbReference>
<comment type="similarity">
    <text evidence="5">Belongs to the CofC family.</text>
</comment>
<dbReference type="HAMAP" id="MF_02114">
    <property type="entry name" value="CofC"/>
    <property type="match status" value="1"/>
</dbReference>
<keyword evidence="1 5" id="KW-0808">Transferase</keyword>
<dbReference type="Gene3D" id="6.10.140.50">
    <property type="match status" value="1"/>
</dbReference>
<evidence type="ECO:0000256" key="4">
    <source>
        <dbReference type="ARBA" id="ARBA00023134"/>
    </source>
</evidence>
<dbReference type="GO" id="GO:0005525">
    <property type="term" value="F:GTP binding"/>
    <property type="evidence" value="ECO:0007669"/>
    <property type="project" value="UniProtKB-KW"/>
</dbReference>
<dbReference type="GO" id="GO:0043814">
    <property type="term" value="F:phospholactate guanylyltransferase activity"/>
    <property type="evidence" value="ECO:0007669"/>
    <property type="project" value="UniProtKB-EC"/>
</dbReference>
<dbReference type="AlphaFoldDB" id="A0A1H3KEC1"/>
<comment type="pathway">
    <text evidence="5">Cofactor biosynthesis; coenzyme F420 biosynthesis.</text>
</comment>
<dbReference type="InterPro" id="IPR002835">
    <property type="entry name" value="CofC"/>
</dbReference>
<dbReference type="PANTHER" id="PTHR40392">
    <property type="entry name" value="2-PHOSPHO-L-LACTATE GUANYLYLTRANSFERASE"/>
    <property type="match status" value="1"/>
</dbReference>
<dbReference type="GO" id="GO:0052645">
    <property type="term" value="P:F420-0 metabolic process"/>
    <property type="evidence" value="ECO:0007669"/>
    <property type="project" value="UniProtKB-UniRule"/>
</dbReference>
<proteinExistence type="inferred from homology"/>
<sequence length="235" mass="24728">MDVIVPFTARDPKSRLAPVLSVAERREFAFEMLRDVVTAIEAAGHEPELLVPRPLDVTASPLETETVSETTERAGGAAEKPLADRSTTVDDRPLTPAVNGVLSRLADGDAAAVAIVMADLALATPTALHRLFGAGGDVAIAPGRGGGTNALVVRDPGFAVDYHGTSYRDHRRAAADAALSVGVVDSMRLATDVDEPGDLVEVLLHTDGRSAAWLRDAGFEVDDSESRVGVRRADE</sequence>
<evidence type="ECO:0000256" key="2">
    <source>
        <dbReference type="ARBA" id="ARBA00022695"/>
    </source>
</evidence>
<comment type="subunit">
    <text evidence="5">Homodimer.</text>
</comment>
<keyword evidence="3 5" id="KW-0547">Nucleotide-binding</keyword>
<dbReference type="EMBL" id="FNPB01000019">
    <property type="protein sequence ID" value="SDY50541.1"/>
    <property type="molecule type" value="Genomic_DNA"/>
</dbReference>
<protein>
    <recommendedName>
        <fullName evidence="5">2-phospho-L-lactate guanylyltransferase</fullName>
        <shortName evidence="5">LP guanylyltransferase</shortName>
        <ecNumber evidence="5">2.7.7.68</ecNumber>
    </recommendedName>
</protein>
<dbReference type="Proteomes" id="UP000199170">
    <property type="component" value="Unassembled WGS sequence"/>
</dbReference>
<organism evidence="7 8">
    <name type="scientific">Halobellus clavatus</name>
    <dbReference type="NCBI Taxonomy" id="660517"/>
    <lineage>
        <taxon>Archaea</taxon>
        <taxon>Methanobacteriati</taxon>
        <taxon>Methanobacteriota</taxon>
        <taxon>Stenosarchaea group</taxon>
        <taxon>Halobacteria</taxon>
        <taxon>Halobacteriales</taxon>
        <taxon>Haloferacaceae</taxon>
        <taxon>Halobellus</taxon>
    </lineage>
</organism>
<dbReference type="OrthoDB" id="11179at2157"/>
<dbReference type="Gene3D" id="3.90.550.10">
    <property type="entry name" value="Spore Coat Polysaccharide Biosynthesis Protein SpsA, Chain A"/>
    <property type="match status" value="1"/>
</dbReference>
<gene>
    <name evidence="5" type="primary">cofC</name>
    <name evidence="7" type="ORF">SAMN04487946_11914</name>
</gene>
<evidence type="ECO:0000256" key="1">
    <source>
        <dbReference type="ARBA" id="ARBA00022679"/>
    </source>
</evidence>
<dbReference type="Pfam" id="PF01983">
    <property type="entry name" value="CofC"/>
    <property type="match status" value="2"/>
</dbReference>
<dbReference type="InterPro" id="IPR029044">
    <property type="entry name" value="Nucleotide-diphossugar_trans"/>
</dbReference>
<dbReference type="PANTHER" id="PTHR40392:SF1">
    <property type="entry name" value="2-PHOSPHO-L-LACTATE GUANYLYLTRANSFERASE"/>
    <property type="match status" value="1"/>
</dbReference>
<feature type="compositionally biased region" description="Basic and acidic residues" evidence="6">
    <location>
        <begin position="81"/>
        <end position="91"/>
    </location>
</feature>
<feature type="region of interest" description="Disordered" evidence="6">
    <location>
        <begin position="65"/>
        <end position="91"/>
    </location>
</feature>
<dbReference type="EC" id="2.7.7.68" evidence="5"/>
<dbReference type="STRING" id="660517.SAMN04487946_11914"/>